<keyword evidence="5" id="KW-0046">Antibiotic resistance</keyword>
<proteinExistence type="predicted"/>
<dbReference type="AlphaFoldDB" id="F6FPC3"/>
<keyword evidence="3" id="KW-0547">Nucleotide-binding</keyword>
<accession>F6FPC3</accession>
<dbReference type="Gene3D" id="3.40.50.300">
    <property type="entry name" value="P-loop containing nucleotide triphosphate hydrolases"/>
    <property type="match status" value="1"/>
</dbReference>
<dbReference type="EMBL" id="CP002810">
    <property type="protein sequence ID" value="AEG43636.1"/>
    <property type="molecule type" value="Genomic_DNA"/>
</dbReference>
<keyword evidence="9" id="KW-1185">Reference proteome</keyword>
<dbReference type="GO" id="GO:0005524">
    <property type="term" value="F:ATP binding"/>
    <property type="evidence" value="ECO:0007669"/>
    <property type="project" value="UniProtKB-KW"/>
</dbReference>
<keyword evidence="6" id="KW-1133">Transmembrane helix</keyword>
<dbReference type="InterPro" id="IPR050763">
    <property type="entry name" value="ABC_transporter_ATP-binding"/>
</dbReference>
<dbReference type="PANTHER" id="PTHR42711:SF19">
    <property type="entry name" value="DOXORUBICIN RESISTANCE ATP-BINDING PROTEIN DRRA"/>
    <property type="match status" value="1"/>
</dbReference>
<evidence type="ECO:0000256" key="6">
    <source>
        <dbReference type="SAM" id="Phobius"/>
    </source>
</evidence>
<evidence type="ECO:0000256" key="1">
    <source>
        <dbReference type="ARBA" id="ARBA00004202"/>
    </source>
</evidence>
<dbReference type="STRING" id="743718.Isova_0852"/>
<evidence type="ECO:0000313" key="9">
    <source>
        <dbReference type="Proteomes" id="UP000009236"/>
    </source>
</evidence>
<name>F6FPC3_ISOV2</name>
<evidence type="ECO:0000313" key="8">
    <source>
        <dbReference type="EMBL" id="AEG43636.1"/>
    </source>
</evidence>
<keyword evidence="6" id="KW-0472">Membrane</keyword>
<dbReference type="Proteomes" id="UP000009236">
    <property type="component" value="Chromosome"/>
</dbReference>
<organism evidence="9">
    <name type="scientific">Isoptericola variabilis (strain 225)</name>
    <dbReference type="NCBI Taxonomy" id="743718"/>
    <lineage>
        <taxon>Bacteria</taxon>
        <taxon>Bacillati</taxon>
        <taxon>Actinomycetota</taxon>
        <taxon>Actinomycetes</taxon>
        <taxon>Micrococcales</taxon>
        <taxon>Promicromonosporaceae</taxon>
        <taxon>Isoptericola</taxon>
    </lineage>
</organism>
<dbReference type="InterPro" id="IPR027417">
    <property type="entry name" value="P-loop_NTPase"/>
</dbReference>
<dbReference type="GO" id="GO:0016887">
    <property type="term" value="F:ATP hydrolysis activity"/>
    <property type="evidence" value="ECO:0007669"/>
    <property type="project" value="InterPro"/>
</dbReference>
<dbReference type="GO" id="GO:0046677">
    <property type="term" value="P:response to antibiotic"/>
    <property type="evidence" value="ECO:0007669"/>
    <property type="project" value="UniProtKB-KW"/>
</dbReference>
<keyword evidence="6" id="KW-0812">Transmembrane</keyword>
<feature type="domain" description="ABC transporter" evidence="7">
    <location>
        <begin position="14"/>
        <end position="65"/>
    </location>
</feature>
<evidence type="ECO:0000256" key="2">
    <source>
        <dbReference type="ARBA" id="ARBA00022448"/>
    </source>
</evidence>
<evidence type="ECO:0000256" key="3">
    <source>
        <dbReference type="ARBA" id="ARBA00022741"/>
    </source>
</evidence>
<dbReference type="eggNOG" id="COG1131">
    <property type="taxonomic scope" value="Bacteria"/>
</dbReference>
<dbReference type="GO" id="GO:0005886">
    <property type="term" value="C:plasma membrane"/>
    <property type="evidence" value="ECO:0007669"/>
    <property type="project" value="UniProtKB-SubCell"/>
</dbReference>
<dbReference type="InterPro" id="IPR003439">
    <property type="entry name" value="ABC_transporter-like_ATP-bd"/>
</dbReference>
<dbReference type="PANTHER" id="PTHR42711">
    <property type="entry name" value="ABC TRANSPORTER ATP-BINDING PROTEIN"/>
    <property type="match status" value="1"/>
</dbReference>
<evidence type="ECO:0000256" key="4">
    <source>
        <dbReference type="ARBA" id="ARBA00022840"/>
    </source>
</evidence>
<keyword evidence="4" id="KW-0067">ATP-binding</keyword>
<dbReference type="KEGG" id="iva:Isova_0852"/>
<feature type="transmembrane region" description="Helical" evidence="6">
    <location>
        <begin position="132"/>
        <end position="155"/>
    </location>
</feature>
<protein>
    <submittedName>
        <fullName evidence="8">ABC transporter related protein</fullName>
    </submittedName>
</protein>
<keyword evidence="2" id="KW-0813">Transport</keyword>
<evidence type="ECO:0000259" key="7">
    <source>
        <dbReference type="Pfam" id="PF00005"/>
    </source>
</evidence>
<dbReference type="HOGENOM" id="CLU_1523176_0_0_11"/>
<dbReference type="SUPFAM" id="SSF52540">
    <property type="entry name" value="P-loop containing nucleoside triphosphate hydrolases"/>
    <property type="match status" value="1"/>
</dbReference>
<comment type="subcellular location">
    <subcellularLocation>
        <location evidence="1">Cell membrane</location>
        <topology evidence="1">Peripheral membrane protein</topology>
    </subcellularLocation>
</comment>
<reference evidence="8 9" key="1">
    <citation type="submission" date="2011-05" db="EMBL/GenBank/DDBJ databases">
        <title>Complete sequence of Isoptericola variabilis 225.</title>
        <authorList>
            <consortium name="US DOE Joint Genome Institute"/>
            <person name="Lucas S."/>
            <person name="Han J."/>
            <person name="Lapidus A."/>
            <person name="Cheng J.-F."/>
            <person name="Goodwin L."/>
            <person name="Pitluck S."/>
            <person name="Peters L."/>
            <person name="Mikhailova N."/>
            <person name="Zeytun A."/>
            <person name="Han C."/>
            <person name="Tapia R."/>
            <person name="Land M."/>
            <person name="Hauser L."/>
            <person name="Kyrpides N."/>
            <person name="Ivanova N."/>
            <person name="Pagani I."/>
            <person name="Siebers A."/>
            <person name="Allgaier M."/>
            <person name="Thelen M."/>
            <person name="Hugenholtz P."/>
            <person name="Gladden J."/>
            <person name="Woyke T."/>
        </authorList>
    </citation>
    <scope>NUCLEOTIDE SEQUENCE [LARGE SCALE GENOMIC DNA]</scope>
    <source>
        <strain evidence="9">225</strain>
    </source>
</reference>
<gene>
    <name evidence="8" type="ordered locus">Isova_0852</name>
</gene>
<sequence>MLAALHHLGRHDGRERADALLAQFGLTDAASKPVSTWSGGMRRKLDLAMTLVGSPAVVFLDEPTTGLDPRSRRTLWDEVRALVAAGTTILLTTQYLEEADQLADRIAVLDGGIMARFRTMAISPGSVLSGQVLGFVVQGLAAVTLVVLAAVAMGYRPAAGALDWLGRPRRGRPTCP</sequence>
<evidence type="ECO:0000256" key="5">
    <source>
        <dbReference type="ARBA" id="ARBA00023251"/>
    </source>
</evidence>
<dbReference type="Pfam" id="PF00005">
    <property type="entry name" value="ABC_tran"/>
    <property type="match status" value="1"/>
</dbReference>